<dbReference type="PROSITE" id="PS50113">
    <property type="entry name" value="PAC"/>
    <property type="match status" value="2"/>
</dbReference>
<dbReference type="GO" id="GO:0007165">
    <property type="term" value="P:signal transduction"/>
    <property type="evidence" value="ECO:0007669"/>
    <property type="project" value="InterPro"/>
</dbReference>
<feature type="domain" description="Methyl-accepting transducer" evidence="2">
    <location>
        <begin position="318"/>
        <end position="547"/>
    </location>
</feature>
<evidence type="ECO:0000256" key="1">
    <source>
        <dbReference type="ARBA" id="ARBA00022500"/>
    </source>
</evidence>
<dbReference type="InterPro" id="IPR051310">
    <property type="entry name" value="MCP_chemotaxis"/>
</dbReference>
<dbReference type="PRINTS" id="PR00260">
    <property type="entry name" value="CHEMTRNSDUCR"/>
</dbReference>
<feature type="domain" description="PAC" evidence="4">
    <location>
        <begin position="213"/>
        <end position="265"/>
    </location>
</feature>
<gene>
    <name evidence="5" type="ORF">MNBD_GAMMA04-731</name>
</gene>
<dbReference type="InterPro" id="IPR000014">
    <property type="entry name" value="PAS"/>
</dbReference>
<dbReference type="GO" id="GO:0006935">
    <property type="term" value="P:chemotaxis"/>
    <property type="evidence" value="ECO:0007669"/>
    <property type="project" value="UniProtKB-KW"/>
</dbReference>
<dbReference type="InterPro" id="IPR013655">
    <property type="entry name" value="PAS_fold_3"/>
</dbReference>
<dbReference type="Gene3D" id="3.30.450.20">
    <property type="entry name" value="PAS domain"/>
    <property type="match status" value="2"/>
</dbReference>
<dbReference type="GO" id="GO:0016020">
    <property type="term" value="C:membrane"/>
    <property type="evidence" value="ECO:0007669"/>
    <property type="project" value="InterPro"/>
</dbReference>
<dbReference type="Pfam" id="PF00015">
    <property type="entry name" value="MCPsignal"/>
    <property type="match status" value="1"/>
</dbReference>
<protein>
    <submittedName>
        <fullName evidence="5">Methyl-accepting chemotaxis sensor/transducer protein</fullName>
    </submittedName>
</protein>
<dbReference type="Pfam" id="PF08447">
    <property type="entry name" value="PAS_3"/>
    <property type="match status" value="2"/>
</dbReference>
<dbReference type="InterPro" id="IPR004090">
    <property type="entry name" value="Chemotax_Me-accpt_rcpt"/>
</dbReference>
<dbReference type="CDD" id="cd00130">
    <property type="entry name" value="PAS"/>
    <property type="match status" value="2"/>
</dbReference>
<dbReference type="PANTHER" id="PTHR43531:SF11">
    <property type="entry name" value="METHYL-ACCEPTING CHEMOTAXIS PROTEIN 3"/>
    <property type="match status" value="1"/>
</dbReference>
<evidence type="ECO:0000259" key="4">
    <source>
        <dbReference type="PROSITE" id="PS50113"/>
    </source>
</evidence>
<dbReference type="SMART" id="SM00283">
    <property type="entry name" value="MA"/>
    <property type="match status" value="1"/>
</dbReference>
<feature type="domain" description="PAC" evidence="4">
    <location>
        <begin position="91"/>
        <end position="143"/>
    </location>
</feature>
<evidence type="ECO:0000313" key="5">
    <source>
        <dbReference type="EMBL" id="VAW44524.1"/>
    </source>
</evidence>
<feature type="domain" description="PAS" evidence="3">
    <location>
        <begin position="15"/>
        <end position="62"/>
    </location>
</feature>
<accession>A0A3B0WLS0</accession>
<dbReference type="SUPFAM" id="SSF55785">
    <property type="entry name" value="PYP-like sensor domain (PAS domain)"/>
    <property type="match status" value="2"/>
</dbReference>
<dbReference type="SMART" id="SM00091">
    <property type="entry name" value="PAS"/>
    <property type="match status" value="2"/>
</dbReference>
<dbReference type="Gene3D" id="1.10.287.950">
    <property type="entry name" value="Methyl-accepting chemotaxis protein"/>
    <property type="match status" value="1"/>
</dbReference>
<organism evidence="5">
    <name type="scientific">hydrothermal vent metagenome</name>
    <dbReference type="NCBI Taxonomy" id="652676"/>
    <lineage>
        <taxon>unclassified sequences</taxon>
        <taxon>metagenomes</taxon>
        <taxon>ecological metagenomes</taxon>
    </lineage>
</organism>
<evidence type="ECO:0000259" key="2">
    <source>
        <dbReference type="PROSITE" id="PS50111"/>
    </source>
</evidence>
<dbReference type="NCBIfam" id="TIGR00229">
    <property type="entry name" value="sensory_box"/>
    <property type="match status" value="2"/>
</dbReference>
<dbReference type="EMBL" id="UOFB01000045">
    <property type="protein sequence ID" value="VAW44524.1"/>
    <property type="molecule type" value="Genomic_DNA"/>
</dbReference>
<dbReference type="AlphaFoldDB" id="A0A3B0WLS0"/>
<dbReference type="PANTHER" id="PTHR43531">
    <property type="entry name" value="PROTEIN ICFG"/>
    <property type="match status" value="1"/>
</dbReference>
<dbReference type="PROSITE" id="PS50112">
    <property type="entry name" value="PAS"/>
    <property type="match status" value="1"/>
</dbReference>
<keyword evidence="1" id="KW-0145">Chemotaxis</keyword>
<evidence type="ECO:0000259" key="3">
    <source>
        <dbReference type="PROSITE" id="PS50112"/>
    </source>
</evidence>
<dbReference type="InterPro" id="IPR001610">
    <property type="entry name" value="PAC"/>
</dbReference>
<dbReference type="SMART" id="SM00086">
    <property type="entry name" value="PAC"/>
    <property type="match status" value="2"/>
</dbReference>
<dbReference type="InterPro" id="IPR035965">
    <property type="entry name" value="PAS-like_dom_sf"/>
</dbReference>
<dbReference type="InterPro" id="IPR004089">
    <property type="entry name" value="MCPsignal_dom"/>
</dbReference>
<dbReference type="SUPFAM" id="SSF58104">
    <property type="entry name" value="Methyl-accepting chemotaxis protein (MCP) signaling domain"/>
    <property type="match status" value="1"/>
</dbReference>
<reference evidence="5" key="1">
    <citation type="submission" date="2018-06" db="EMBL/GenBank/DDBJ databases">
        <authorList>
            <person name="Zhirakovskaya E."/>
        </authorList>
    </citation>
    <scope>NUCLEOTIDE SEQUENCE</scope>
</reference>
<dbReference type="GO" id="GO:0004888">
    <property type="term" value="F:transmembrane signaling receptor activity"/>
    <property type="evidence" value="ECO:0007669"/>
    <property type="project" value="InterPro"/>
</dbReference>
<dbReference type="CDD" id="cd11386">
    <property type="entry name" value="MCP_signal"/>
    <property type="match status" value="1"/>
</dbReference>
<dbReference type="PROSITE" id="PS50111">
    <property type="entry name" value="CHEMOTAXIS_TRANSDUC_2"/>
    <property type="match status" value="1"/>
</dbReference>
<dbReference type="InterPro" id="IPR000700">
    <property type="entry name" value="PAS-assoc_C"/>
</dbReference>
<sequence>MFGATKQKIKILETENQSYKHLMTALNHSLAIIEFDPSGHVLTANENFLKTIGYSLPEIQGKHHRLFVSETEQKSLQYQAFWEKLAQGNAFTGQFSRIGKDAKQIWIEASYNPIKNEKGQVYKIIKLASDITQKIHAELESKAKLSAINQTYAVIEFDPSGQILTANENFCHALGYPLEEIKSQHHRIFVDSEETSKPEYQAFWQALSQGKEQTGVFKRISKQGKDIWIQAAYIPVAFEGQQPHKIIKIAADITEQKQNEIELAKLVEEASVVLQSVSKGVLTQKIYSCFSDKLECLKQNINQSVHNQAQALSSISEATSSVLNSANEVTIASQGLSQRTQEIVLSVEQTSEKMDTILNQVQSTHSKIQEVKNSTTEQQDLIQSGTKLMDTSLNAMEKIKSSSEEITSIVTLIDTIAFQTNLLALNAAVEAARAGEHGRGFAVVAGEVRNLAQKSAEASKSIKTLIEQSVQQSQDGVSIVLQLSEKLDSIKIKSGEVVNTINSVGALAQEQIQSIDAINTEITNIDASTQENAAFVEQASATAENLSERAQDVQEILSQFVLPDHAELKQLRNLS</sequence>
<proteinExistence type="predicted"/>
<name>A0A3B0WLS0_9ZZZZ</name>